<dbReference type="GO" id="GO:0016020">
    <property type="term" value="C:membrane"/>
    <property type="evidence" value="ECO:0007669"/>
    <property type="project" value="UniProtKB-SubCell"/>
</dbReference>
<comment type="similarity">
    <text evidence="2 8">Belongs to the EMP24/GP25L family.</text>
</comment>
<comment type="subcellular location">
    <subcellularLocation>
        <location evidence="7">Endomembrane system</location>
        <topology evidence="7">Single-pass membrane protein</topology>
    </subcellularLocation>
    <subcellularLocation>
        <location evidence="1 8">Membrane</location>
        <topology evidence="1 8">Single-pass type I membrane protein</topology>
    </subcellularLocation>
</comment>
<evidence type="ECO:0000256" key="10">
    <source>
        <dbReference type="SAM" id="SignalP"/>
    </source>
</evidence>
<evidence type="ECO:0000256" key="6">
    <source>
        <dbReference type="ARBA" id="ARBA00023136"/>
    </source>
</evidence>
<dbReference type="AlphaFoldDB" id="A0A388L5M2"/>
<evidence type="ECO:0000313" key="13">
    <source>
        <dbReference type="Proteomes" id="UP000265515"/>
    </source>
</evidence>
<keyword evidence="13" id="KW-1185">Reference proteome</keyword>
<protein>
    <recommendedName>
        <fullName evidence="11">GOLD domain-containing protein</fullName>
    </recommendedName>
</protein>
<keyword evidence="6 9" id="KW-0472">Membrane</keyword>
<name>A0A388L5M2_CHABU</name>
<keyword evidence="5 9" id="KW-1133">Transmembrane helix</keyword>
<evidence type="ECO:0000259" key="11">
    <source>
        <dbReference type="PROSITE" id="PS50866"/>
    </source>
</evidence>
<sequence length="222" mass="24973">MAGGGGSPRRAGCPSWRLVFICTVVCACIFSFDAAAVQLTIDKSECVYEDIQAEGDFITGSFVVYGSEHGWASDEQGMDVQVTAPHGYNVYSARKKTEDEFLFHASKKGIYKFCFTNHAPYPEMVVFNLHITHHMAKEDVAKDDHFIPIINQVTSLEEALDSVYSELIYLRGRDMRHKKTAESTNRRLIVKASVQAAALVASSVLQVYLLRRLFEKRLRVRV</sequence>
<feature type="chain" id="PRO_5017450155" description="GOLD domain-containing protein" evidence="10">
    <location>
        <begin position="37"/>
        <end position="222"/>
    </location>
</feature>
<dbReference type="Proteomes" id="UP000265515">
    <property type="component" value="Unassembled WGS sequence"/>
</dbReference>
<dbReference type="GO" id="GO:0012505">
    <property type="term" value="C:endomembrane system"/>
    <property type="evidence" value="ECO:0007669"/>
    <property type="project" value="UniProtKB-SubCell"/>
</dbReference>
<gene>
    <name evidence="12" type="ORF">CBR_g23987</name>
</gene>
<dbReference type="PANTHER" id="PTHR22811">
    <property type="entry name" value="TRANSMEMBRANE EMP24 DOMAIN-CONTAINING PROTEIN"/>
    <property type="match status" value="1"/>
</dbReference>
<accession>A0A388L5M2</accession>
<dbReference type="Gramene" id="GBG77542">
    <property type="protein sequence ID" value="GBG77542"/>
    <property type="gene ID" value="CBR_g23987"/>
</dbReference>
<organism evidence="12 13">
    <name type="scientific">Chara braunii</name>
    <name type="common">Braun's stonewort</name>
    <dbReference type="NCBI Taxonomy" id="69332"/>
    <lineage>
        <taxon>Eukaryota</taxon>
        <taxon>Viridiplantae</taxon>
        <taxon>Streptophyta</taxon>
        <taxon>Charophyceae</taxon>
        <taxon>Charales</taxon>
        <taxon>Characeae</taxon>
        <taxon>Chara</taxon>
    </lineage>
</organism>
<evidence type="ECO:0000256" key="1">
    <source>
        <dbReference type="ARBA" id="ARBA00004479"/>
    </source>
</evidence>
<dbReference type="STRING" id="69332.A0A388L5M2"/>
<dbReference type="InterPro" id="IPR009038">
    <property type="entry name" value="GOLD_dom"/>
</dbReference>
<dbReference type="Pfam" id="PF01105">
    <property type="entry name" value="EMP24_GP25L"/>
    <property type="match status" value="1"/>
</dbReference>
<dbReference type="SUPFAM" id="SSF101576">
    <property type="entry name" value="Supernatant protein factor (SPF), C-terminal domain"/>
    <property type="match status" value="1"/>
</dbReference>
<dbReference type="OMA" id="VGEYTFC"/>
<feature type="signal peptide" evidence="10">
    <location>
        <begin position="1"/>
        <end position="36"/>
    </location>
</feature>
<comment type="caution">
    <text evidence="12">The sequence shown here is derived from an EMBL/GenBank/DDBJ whole genome shotgun (WGS) entry which is preliminary data.</text>
</comment>
<dbReference type="SMART" id="SM01190">
    <property type="entry name" value="EMP24_GP25L"/>
    <property type="match status" value="1"/>
</dbReference>
<evidence type="ECO:0000256" key="7">
    <source>
        <dbReference type="ARBA" id="ARBA00037847"/>
    </source>
</evidence>
<dbReference type="EMBL" id="BFEA01000270">
    <property type="protein sequence ID" value="GBG77542.1"/>
    <property type="molecule type" value="Genomic_DNA"/>
</dbReference>
<feature type="transmembrane region" description="Helical" evidence="9">
    <location>
        <begin position="188"/>
        <end position="210"/>
    </location>
</feature>
<dbReference type="PROSITE" id="PS50866">
    <property type="entry name" value="GOLD"/>
    <property type="match status" value="1"/>
</dbReference>
<proteinExistence type="inferred from homology"/>
<evidence type="ECO:0000313" key="12">
    <source>
        <dbReference type="EMBL" id="GBG77542.1"/>
    </source>
</evidence>
<evidence type="ECO:0000256" key="3">
    <source>
        <dbReference type="ARBA" id="ARBA00022692"/>
    </source>
</evidence>
<reference evidence="12 13" key="1">
    <citation type="journal article" date="2018" name="Cell">
        <title>The Chara Genome: Secondary Complexity and Implications for Plant Terrestrialization.</title>
        <authorList>
            <person name="Nishiyama T."/>
            <person name="Sakayama H."/>
            <person name="Vries J.D."/>
            <person name="Buschmann H."/>
            <person name="Saint-Marcoux D."/>
            <person name="Ullrich K.K."/>
            <person name="Haas F.B."/>
            <person name="Vanderstraeten L."/>
            <person name="Becker D."/>
            <person name="Lang D."/>
            <person name="Vosolsobe S."/>
            <person name="Rombauts S."/>
            <person name="Wilhelmsson P.K.I."/>
            <person name="Janitza P."/>
            <person name="Kern R."/>
            <person name="Heyl A."/>
            <person name="Rumpler F."/>
            <person name="Villalobos L.I.A.C."/>
            <person name="Clay J.M."/>
            <person name="Skokan R."/>
            <person name="Toyoda A."/>
            <person name="Suzuki Y."/>
            <person name="Kagoshima H."/>
            <person name="Schijlen E."/>
            <person name="Tajeshwar N."/>
            <person name="Catarino B."/>
            <person name="Hetherington A.J."/>
            <person name="Saltykova A."/>
            <person name="Bonnot C."/>
            <person name="Breuninger H."/>
            <person name="Symeonidi A."/>
            <person name="Radhakrishnan G.V."/>
            <person name="Van Nieuwerburgh F."/>
            <person name="Deforce D."/>
            <person name="Chang C."/>
            <person name="Karol K.G."/>
            <person name="Hedrich R."/>
            <person name="Ulvskov P."/>
            <person name="Glockner G."/>
            <person name="Delwiche C.F."/>
            <person name="Petrasek J."/>
            <person name="Van de Peer Y."/>
            <person name="Friml J."/>
            <person name="Beilby M."/>
            <person name="Dolan L."/>
            <person name="Kohara Y."/>
            <person name="Sugano S."/>
            <person name="Fujiyama A."/>
            <person name="Delaux P.-M."/>
            <person name="Quint M."/>
            <person name="TheiBen G."/>
            <person name="Hagemann M."/>
            <person name="Harholt J."/>
            <person name="Dunand C."/>
            <person name="Zachgo S."/>
            <person name="Langdale J."/>
            <person name="Maumus F."/>
            <person name="Straeten D.V.D."/>
            <person name="Gould S.B."/>
            <person name="Rensing S.A."/>
        </authorList>
    </citation>
    <scope>NUCLEOTIDE SEQUENCE [LARGE SCALE GENOMIC DNA]</scope>
    <source>
        <strain evidence="12 13">S276</strain>
    </source>
</reference>
<feature type="domain" description="GOLD" evidence="11">
    <location>
        <begin position="44"/>
        <end position="131"/>
    </location>
</feature>
<dbReference type="OrthoDB" id="1929172at2759"/>
<dbReference type="InterPro" id="IPR036598">
    <property type="entry name" value="GOLD_dom_sf"/>
</dbReference>
<evidence type="ECO:0000256" key="2">
    <source>
        <dbReference type="ARBA" id="ARBA00007104"/>
    </source>
</evidence>
<evidence type="ECO:0000256" key="8">
    <source>
        <dbReference type="RuleBase" id="RU003827"/>
    </source>
</evidence>
<evidence type="ECO:0000256" key="4">
    <source>
        <dbReference type="ARBA" id="ARBA00022729"/>
    </source>
</evidence>
<evidence type="ECO:0000256" key="9">
    <source>
        <dbReference type="SAM" id="Phobius"/>
    </source>
</evidence>
<keyword evidence="3 8" id="KW-0812">Transmembrane</keyword>
<keyword evidence="4 10" id="KW-0732">Signal</keyword>
<dbReference type="InterPro" id="IPR015720">
    <property type="entry name" value="Emp24-like"/>
</dbReference>
<evidence type="ECO:0000256" key="5">
    <source>
        <dbReference type="ARBA" id="ARBA00022989"/>
    </source>
</evidence>